<evidence type="ECO:0000313" key="2">
    <source>
        <dbReference type="EMBL" id="KJF39325.1"/>
    </source>
</evidence>
<dbReference type="Proteomes" id="UP000032483">
    <property type="component" value="Unassembled WGS sequence"/>
</dbReference>
<feature type="domain" description="DUF4367" evidence="1">
    <location>
        <begin position="112"/>
        <end position="221"/>
    </location>
</feature>
<dbReference type="Pfam" id="PF14285">
    <property type="entry name" value="DUF4367"/>
    <property type="match status" value="1"/>
</dbReference>
<dbReference type="GeneID" id="42857444"/>
<organism evidence="2 3">
    <name type="scientific">Ruthenibacterium lactatiformans</name>
    <dbReference type="NCBI Taxonomy" id="1550024"/>
    <lineage>
        <taxon>Bacteria</taxon>
        <taxon>Bacillati</taxon>
        <taxon>Bacillota</taxon>
        <taxon>Clostridia</taxon>
        <taxon>Eubacteriales</taxon>
        <taxon>Oscillospiraceae</taxon>
        <taxon>Ruthenibacterium</taxon>
    </lineage>
</organism>
<keyword evidence="3" id="KW-1185">Reference proteome</keyword>
<sequence>MISEEMLKKAAAEADQAIRDSLPAPAECEHEFSPSFQKKMRRTFRKAKHPVIYKLPKYAACFVLTVALASGTWLTVDAEARAAFFAWVREQYAAFVEYRFIGEAPQENTIVEYELTWLPEGFSFQKEQDLSNSTYLTYANDSGQRILFSYLEGNDATSLFMAADYTEVQSVQIGNINADFYQASQETSPNGLVWVSEEENMCFCITASLPKDTIIKVAEGIQKNNQKNF</sequence>
<dbReference type="EMBL" id="JXXK01000019">
    <property type="protein sequence ID" value="KJF39325.1"/>
    <property type="molecule type" value="Genomic_DNA"/>
</dbReference>
<name>A0A0D8IX98_9FIRM</name>
<comment type="caution">
    <text evidence="2">The sequence shown here is derived from an EMBL/GenBank/DDBJ whole genome shotgun (WGS) entry which is preliminary data.</text>
</comment>
<accession>A0A0D8IX98</accession>
<dbReference type="RefSeq" id="WP_050005785.1">
    <property type="nucleotide sequence ID" value="NZ_JXXK01000019.1"/>
</dbReference>
<proteinExistence type="predicted"/>
<evidence type="ECO:0000313" key="3">
    <source>
        <dbReference type="Proteomes" id="UP000032483"/>
    </source>
</evidence>
<evidence type="ECO:0000259" key="1">
    <source>
        <dbReference type="Pfam" id="PF14285"/>
    </source>
</evidence>
<reference evidence="2" key="1">
    <citation type="submission" date="2015-02" db="EMBL/GenBank/DDBJ databases">
        <title>A novel member of the family Ruminococcaceae isolated from human feces.</title>
        <authorList>
            <person name="Shkoporov A.N."/>
            <person name="Chaplin A.V."/>
            <person name="Motuzova O.V."/>
            <person name="Kafarskaia L.I."/>
            <person name="Khokhlova E.V."/>
            <person name="Efimov B.A."/>
        </authorList>
    </citation>
    <scope>NUCLEOTIDE SEQUENCE [LARGE SCALE GENOMIC DNA]</scope>
    <source>
        <strain evidence="2">585-1</strain>
    </source>
</reference>
<protein>
    <recommendedName>
        <fullName evidence="1">DUF4367 domain-containing protein</fullName>
    </recommendedName>
</protein>
<dbReference type="AlphaFoldDB" id="A0A0D8IX98"/>
<gene>
    <name evidence="2" type="ORF">TQ39_12760</name>
</gene>
<dbReference type="InterPro" id="IPR025377">
    <property type="entry name" value="DUF4367"/>
</dbReference>